<dbReference type="PANTHER" id="PTHR24220:SF470">
    <property type="entry name" value="CELL DIVISION ATP-BINDING PROTEIN FTSE"/>
    <property type="match status" value="1"/>
</dbReference>
<keyword evidence="9" id="KW-0472">Membrane</keyword>
<dbReference type="FunFam" id="3.40.50.300:FF:000056">
    <property type="entry name" value="Cell division ATP-binding protein FtsE"/>
    <property type="match status" value="1"/>
</dbReference>
<dbReference type="GO" id="GO:0005524">
    <property type="term" value="F:ATP binding"/>
    <property type="evidence" value="ECO:0007669"/>
    <property type="project" value="UniProtKB-KW"/>
</dbReference>
<dbReference type="PROSITE" id="PS00211">
    <property type="entry name" value="ABC_TRANSPORTER_1"/>
    <property type="match status" value="1"/>
</dbReference>
<dbReference type="PROSITE" id="PS50893">
    <property type="entry name" value="ABC_TRANSPORTER_2"/>
    <property type="match status" value="1"/>
</dbReference>
<evidence type="ECO:0000256" key="5">
    <source>
        <dbReference type="ARBA" id="ARBA00022741"/>
    </source>
</evidence>
<dbReference type="GO" id="GO:0051301">
    <property type="term" value="P:cell division"/>
    <property type="evidence" value="ECO:0007669"/>
    <property type="project" value="UniProtKB-KW"/>
</dbReference>
<evidence type="ECO:0000313" key="11">
    <source>
        <dbReference type="EMBL" id="ADU91725.1"/>
    </source>
</evidence>
<protein>
    <recommendedName>
        <fullName evidence="3">Cell division ATP-binding protein FtsE</fullName>
    </recommendedName>
</protein>
<evidence type="ECO:0000256" key="4">
    <source>
        <dbReference type="ARBA" id="ARBA00022475"/>
    </source>
</evidence>
<dbReference type="KEGG" id="teq:TEQUI_0787"/>
<keyword evidence="5" id="KW-0547">Nucleotide-binding</keyword>
<dbReference type="GO" id="GO:0006865">
    <property type="term" value="P:amino acid transport"/>
    <property type="evidence" value="ECO:0007669"/>
    <property type="project" value="UniProtKB-KW"/>
</dbReference>
<feature type="domain" description="ABC transporter" evidence="10">
    <location>
        <begin position="2"/>
        <end position="222"/>
    </location>
</feature>
<dbReference type="SMART" id="SM00382">
    <property type="entry name" value="AAA"/>
    <property type="match status" value="1"/>
</dbReference>
<keyword evidence="11" id="KW-0131">Cell cycle</keyword>
<name>A0A654KH64_TAYEM</name>
<evidence type="ECO:0000256" key="7">
    <source>
        <dbReference type="ARBA" id="ARBA00022967"/>
    </source>
</evidence>
<keyword evidence="11" id="KW-0132">Cell division</keyword>
<dbReference type="PANTHER" id="PTHR24220">
    <property type="entry name" value="IMPORT ATP-BINDING PROTEIN"/>
    <property type="match status" value="1"/>
</dbReference>
<dbReference type="EMBL" id="CP002456">
    <property type="protein sequence ID" value="ADU91725.1"/>
    <property type="molecule type" value="Genomic_DNA"/>
</dbReference>
<comment type="similarity">
    <text evidence="2">Belongs to the ABC transporter superfamily.</text>
</comment>
<dbReference type="Pfam" id="PF00005">
    <property type="entry name" value="ABC_tran"/>
    <property type="match status" value="1"/>
</dbReference>
<reference evidence="11 12" key="1">
    <citation type="journal article" date="2011" name="J. Bacteriol.">
        <title>Genome sequence of Taylorella equigenitalis MCE9, the causative agent of contagious equine metritis.</title>
        <authorList>
            <person name="Hebert L."/>
            <person name="Moumen B."/>
            <person name="Duquesne F."/>
            <person name="Breuil M.F."/>
            <person name="Laugier C."/>
            <person name="Batto J.M."/>
            <person name="Renault P."/>
            <person name="Petry S."/>
        </authorList>
    </citation>
    <scope>NUCLEOTIDE SEQUENCE [LARGE SCALE GENOMIC DNA]</scope>
    <source>
        <strain evidence="11 12">MCE9</strain>
    </source>
</reference>
<sequence>MITFQHVFKFYGKNPNILADINFQIEDGEFVFISGPSGAGKSTLLKLIAGLESPSRGTITVNDQKFSELNSRGQPYVRRAIGIILQDTHLLYDRNAFENVMLPLAVMGVSREKAGARARAALEKVGLGNKEKVNPIELSGGEQQRLAIARAIVNRPKVLIADEPTANLDKNTARKILDVFQDFNRVGVTTLISSHDTDLLSNYANRTFIIEPGRFTDLGGRS</sequence>
<evidence type="ECO:0000256" key="6">
    <source>
        <dbReference type="ARBA" id="ARBA00022840"/>
    </source>
</evidence>
<evidence type="ECO:0000313" key="12">
    <source>
        <dbReference type="Proteomes" id="UP000007472"/>
    </source>
</evidence>
<dbReference type="InterPro" id="IPR003439">
    <property type="entry name" value="ABC_transporter-like_ATP-bd"/>
</dbReference>
<dbReference type="InterPro" id="IPR017871">
    <property type="entry name" value="ABC_transporter-like_CS"/>
</dbReference>
<evidence type="ECO:0000256" key="2">
    <source>
        <dbReference type="ARBA" id="ARBA00005417"/>
    </source>
</evidence>
<accession>A0A654KH64</accession>
<keyword evidence="8" id="KW-0029">Amino-acid transport</keyword>
<evidence type="ECO:0000256" key="9">
    <source>
        <dbReference type="ARBA" id="ARBA00023136"/>
    </source>
</evidence>
<dbReference type="AlphaFoldDB" id="A0A654KH64"/>
<dbReference type="Gene3D" id="3.40.50.300">
    <property type="entry name" value="P-loop containing nucleotide triphosphate hydrolases"/>
    <property type="match status" value="1"/>
</dbReference>
<dbReference type="SUPFAM" id="SSF52540">
    <property type="entry name" value="P-loop containing nucleoside triphosphate hydrolases"/>
    <property type="match status" value="1"/>
</dbReference>
<gene>
    <name evidence="11" type="ordered locus">TEQUI_0787</name>
</gene>
<organism evidence="11 12">
    <name type="scientific">Taylorella equigenitalis (strain MCE9)</name>
    <dbReference type="NCBI Taxonomy" id="937774"/>
    <lineage>
        <taxon>Bacteria</taxon>
        <taxon>Pseudomonadati</taxon>
        <taxon>Pseudomonadota</taxon>
        <taxon>Betaproteobacteria</taxon>
        <taxon>Burkholderiales</taxon>
        <taxon>Alcaligenaceae</taxon>
        <taxon>Taylorella</taxon>
    </lineage>
</organism>
<evidence type="ECO:0000256" key="8">
    <source>
        <dbReference type="ARBA" id="ARBA00022970"/>
    </source>
</evidence>
<keyword evidence="8" id="KW-0813">Transport</keyword>
<comment type="function">
    <text evidence="1">Part of the ABC transporter FtsEX involved in cellular division. Important for assembly or stability of the septal ring.</text>
</comment>
<dbReference type="GO" id="GO:0022857">
    <property type="term" value="F:transmembrane transporter activity"/>
    <property type="evidence" value="ECO:0007669"/>
    <property type="project" value="TreeGrafter"/>
</dbReference>
<evidence type="ECO:0000256" key="1">
    <source>
        <dbReference type="ARBA" id="ARBA00002579"/>
    </source>
</evidence>
<proteinExistence type="inferred from homology"/>
<keyword evidence="7" id="KW-1278">Translocase</keyword>
<dbReference type="InterPro" id="IPR003593">
    <property type="entry name" value="AAA+_ATPase"/>
</dbReference>
<dbReference type="Proteomes" id="UP000007472">
    <property type="component" value="Chromosome"/>
</dbReference>
<keyword evidence="6 11" id="KW-0067">ATP-binding</keyword>
<dbReference type="InterPro" id="IPR015854">
    <property type="entry name" value="ABC_transpr_LolD-like"/>
</dbReference>
<keyword evidence="4" id="KW-1003">Cell membrane</keyword>
<dbReference type="GO" id="GO:0016887">
    <property type="term" value="F:ATP hydrolysis activity"/>
    <property type="evidence" value="ECO:0007669"/>
    <property type="project" value="InterPro"/>
</dbReference>
<evidence type="ECO:0000259" key="10">
    <source>
        <dbReference type="PROSITE" id="PS50893"/>
    </source>
</evidence>
<dbReference type="InterPro" id="IPR027417">
    <property type="entry name" value="P-loop_NTPase"/>
</dbReference>
<evidence type="ECO:0000256" key="3">
    <source>
        <dbReference type="ARBA" id="ARBA00020019"/>
    </source>
</evidence>
<dbReference type="GO" id="GO:0005886">
    <property type="term" value="C:plasma membrane"/>
    <property type="evidence" value="ECO:0007669"/>
    <property type="project" value="TreeGrafter"/>
</dbReference>